<proteinExistence type="inferred from homology"/>
<protein>
    <recommendedName>
        <fullName evidence="10">Threonine dehydrogenase</fullName>
    </recommendedName>
</protein>
<reference evidence="9" key="1">
    <citation type="submission" date="2016-10" db="EMBL/GenBank/DDBJ databases">
        <authorList>
            <person name="Varghese N."/>
            <person name="Submissions S."/>
        </authorList>
    </citation>
    <scope>NUCLEOTIDE SEQUENCE [LARGE SCALE GENOMIC DNA]</scope>
    <source>
        <strain evidence="9">IBRC-M 10655</strain>
    </source>
</reference>
<dbReference type="InterPro" id="IPR013154">
    <property type="entry name" value="ADH-like_N"/>
</dbReference>
<dbReference type="RefSeq" id="WP_091380824.1">
    <property type="nucleotide sequence ID" value="NZ_FNDV01000010.1"/>
</dbReference>
<dbReference type="EMBL" id="FNJB01000010">
    <property type="protein sequence ID" value="SDP54897.1"/>
    <property type="molecule type" value="Genomic_DNA"/>
</dbReference>
<dbReference type="Proteomes" id="UP000199651">
    <property type="component" value="Unassembled WGS sequence"/>
</dbReference>
<keyword evidence="2 5" id="KW-0479">Metal-binding</keyword>
<dbReference type="STRING" id="504798.SAMN05421871_11062"/>
<evidence type="ECO:0000256" key="3">
    <source>
        <dbReference type="ARBA" id="ARBA00022833"/>
    </source>
</evidence>
<dbReference type="CDD" id="cd08287">
    <property type="entry name" value="FDH_like_ADH3"/>
    <property type="match status" value="1"/>
</dbReference>
<accession>A0A1H0TLI1</accession>
<dbReference type="GO" id="GO:0016491">
    <property type="term" value="F:oxidoreductase activity"/>
    <property type="evidence" value="ECO:0007669"/>
    <property type="project" value="UniProtKB-KW"/>
</dbReference>
<feature type="domain" description="Alcohol dehydrogenase-like N-terminal" evidence="7">
    <location>
        <begin position="25"/>
        <end position="131"/>
    </location>
</feature>
<dbReference type="PANTHER" id="PTHR42813">
    <property type="entry name" value="ZINC-TYPE ALCOHOL DEHYDROGENASE-LIKE"/>
    <property type="match status" value="1"/>
</dbReference>
<keyword evidence="9" id="KW-1185">Reference proteome</keyword>
<comment type="similarity">
    <text evidence="5">Belongs to the zinc-containing alcohol dehydrogenase family.</text>
</comment>
<sequence>MRATVLHGAGDIRLENVADPALRNPTDAVVRVVASCVCGSDLWGYRGVSPTEKPRRIGHEFVGIVEEVGSAVRTVKAGDFVIAPFAVSDGDCVHCRNGVYTSCARGGYWGSTDKAGDPIDGAQAQYVVSPFADGTLVATPGVPDESLLSSVLTLSDVMGTGHHAAIAAGVGPGDTVAVVGDGAVGLCAVLAAHRLGAERIIVMSRHDARQRVAKEFGATDIVTERGDEGAVKVIELLGGIGADAVLECVGTKESMQQALDSVRPGGRVGYVGVPAGGPELPVGQMFGNNIAVAGGVAPVRGYISELLADVLDGKINPGLVFDAEYSLDRVAEAYTAMDAREVIKPLLRP</sequence>
<dbReference type="SUPFAM" id="SSF51735">
    <property type="entry name" value="NAD(P)-binding Rossmann-fold domains"/>
    <property type="match status" value="1"/>
</dbReference>
<keyword evidence="4" id="KW-0560">Oxidoreductase</keyword>
<dbReference type="InterPro" id="IPR036291">
    <property type="entry name" value="NAD(P)-bd_dom_sf"/>
</dbReference>
<dbReference type="Pfam" id="PF08240">
    <property type="entry name" value="ADH_N"/>
    <property type="match status" value="1"/>
</dbReference>
<dbReference type="PROSITE" id="PS00059">
    <property type="entry name" value="ADH_ZINC"/>
    <property type="match status" value="1"/>
</dbReference>
<evidence type="ECO:0008006" key="10">
    <source>
        <dbReference type="Google" id="ProtNLM"/>
    </source>
</evidence>
<gene>
    <name evidence="8" type="ORF">SAMN05192558_11062</name>
</gene>
<dbReference type="AlphaFoldDB" id="A0A1H0TLI1"/>
<dbReference type="InterPro" id="IPR002328">
    <property type="entry name" value="ADH_Zn_CS"/>
</dbReference>
<keyword evidence="3 5" id="KW-0862">Zinc</keyword>
<organism evidence="8 9">
    <name type="scientific">Actinokineospora alba</name>
    <dbReference type="NCBI Taxonomy" id="504798"/>
    <lineage>
        <taxon>Bacteria</taxon>
        <taxon>Bacillati</taxon>
        <taxon>Actinomycetota</taxon>
        <taxon>Actinomycetes</taxon>
        <taxon>Pseudonocardiales</taxon>
        <taxon>Pseudonocardiaceae</taxon>
        <taxon>Actinokineospora</taxon>
    </lineage>
</organism>
<dbReference type="InterPro" id="IPR013149">
    <property type="entry name" value="ADH-like_C"/>
</dbReference>
<dbReference type="GO" id="GO:0008270">
    <property type="term" value="F:zinc ion binding"/>
    <property type="evidence" value="ECO:0007669"/>
    <property type="project" value="InterPro"/>
</dbReference>
<evidence type="ECO:0000313" key="8">
    <source>
        <dbReference type="EMBL" id="SDP54897.1"/>
    </source>
</evidence>
<feature type="domain" description="Alcohol dehydrogenase-like C-terminal" evidence="6">
    <location>
        <begin position="183"/>
        <end position="297"/>
    </location>
</feature>
<evidence type="ECO:0000256" key="5">
    <source>
        <dbReference type="RuleBase" id="RU361277"/>
    </source>
</evidence>
<dbReference type="InterPro" id="IPR011032">
    <property type="entry name" value="GroES-like_sf"/>
</dbReference>
<evidence type="ECO:0000256" key="4">
    <source>
        <dbReference type="ARBA" id="ARBA00023002"/>
    </source>
</evidence>
<evidence type="ECO:0000259" key="6">
    <source>
        <dbReference type="Pfam" id="PF00107"/>
    </source>
</evidence>
<dbReference type="OrthoDB" id="241504at2"/>
<dbReference type="PANTHER" id="PTHR42813:SF2">
    <property type="entry name" value="DEHYDROGENASE, ZINC-CONTAINING, PUTATIVE (AFU_ORTHOLOGUE AFUA_2G02810)-RELATED"/>
    <property type="match status" value="1"/>
</dbReference>
<dbReference type="Gene3D" id="3.40.50.720">
    <property type="entry name" value="NAD(P)-binding Rossmann-like Domain"/>
    <property type="match status" value="1"/>
</dbReference>
<dbReference type="Pfam" id="PF00107">
    <property type="entry name" value="ADH_zinc_N"/>
    <property type="match status" value="1"/>
</dbReference>
<evidence type="ECO:0000256" key="2">
    <source>
        <dbReference type="ARBA" id="ARBA00022723"/>
    </source>
</evidence>
<evidence type="ECO:0000259" key="7">
    <source>
        <dbReference type="Pfam" id="PF08240"/>
    </source>
</evidence>
<evidence type="ECO:0000256" key="1">
    <source>
        <dbReference type="ARBA" id="ARBA00001947"/>
    </source>
</evidence>
<evidence type="ECO:0000313" key="9">
    <source>
        <dbReference type="Proteomes" id="UP000199651"/>
    </source>
</evidence>
<dbReference type="Gene3D" id="3.90.180.10">
    <property type="entry name" value="Medium-chain alcohol dehydrogenases, catalytic domain"/>
    <property type="match status" value="1"/>
</dbReference>
<name>A0A1H0TLI1_9PSEU</name>
<comment type="cofactor">
    <cofactor evidence="1 5">
        <name>Zn(2+)</name>
        <dbReference type="ChEBI" id="CHEBI:29105"/>
    </cofactor>
</comment>
<dbReference type="SUPFAM" id="SSF50129">
    <property type="entry name" value="GroES-like"/>
    <property type="match status" value="1"/>
</dbReference>